<feature type="binding site" evidence="10">
    <location>
        <begin position="26"/>
        <end position="33"/>
    </location>
    <ligand>
        <name>ATP</name>
        <dbReference type="ChEBI" id="CHEBI:30616"/>
    </ligand>
</feature>
<keyword evidence="2 10" id="KW-0378">Hydrolase</keyword>
<reference evidence="13 14" key="1">
    <citation type="submission" date="2022-07" db="EMBL/GenBank/DDBJ databases">
        <authorList>
            <person name="Xamxidin M."/>
            <person name="Wu M."/>
        </authorList>
    </citation>
    <scope>NUCLEOTIDE SEQUENCE [LARGE SCALE GENOMIC DNA]</scope>
    <source>
        <strain evidence="13 14">NBRC 111650</strain>
    </source>
</reference>
<evidence type="ECO:0000259" key="12">
    <source>
        <dbReference type="PROSITE" id="PS51217"/>
    </source>
</evidence>
<evidence type="ECO:0000256" key="4">
    <source>
        <dbReference type="ARBA" id="ARBA00022840"/>
    </source>
</evidence>
<evidence type="ECO:0000313" key="13">
    <source>
        <dbReference type="EMBL" id="MCQ8894945.1"/>
    </source>
</evidence>
<evidence type="ECO:0000256" key="6">
    <source>
        <dbReference type="ARBA" id="ARBA00034617"/>
    </source>
</evidence>
<evidence type="ECO:0000313" key="14">
    <source>
        <dbReference type="Proteomes" id="UP001204142"/>
    </source>
</evidence>
<dbReference type="PROSITE" id="PS51217">
    <property type="entry name" value="UVRD_HELICASE_CTER"/>
    <property type="match status" value="1"/>
</dbReference>
<evidence type="ECO:0000256" key="9">
    <source>
        <dbReference type="ARBA" id="ARBA00048988"/>
    </source>
</evidence>
<evidence type="ECO:0000256" key="1">
    <source>
        <dbReference type="ARBA" id="ARBA00022741"/>
    </source>
</evidence>
<dbReference type="SUPFAM" id="SSF52540">
    <property type="entry name" value="P-loop containing nucleoside triphosphate hydrolases"/>
    <property type="match status" value="1"/>
</dbReference>
<dbReference type="RefSeq" id="WP_256762594.1">
    <property type="nucleotide sequence ID" value="NZ_JANIGO010000001.1"/>
</dbReference>
<protein>
    <recommendedName>
        <fullName evidence="7">DNA 3'-5' helicase</fullName>
        <ecNumber evidence="7">5.6.2.4</ecNumber>
    </recommendedName>
    <alternativeName>
        <fullName evidence="8">DNA 3'-5' helicase II</fullName>
    </alternativeName>
</protein>
<keyword evidence="4 10" id="KW-0067">ATP-binding</keyword>
<dbReference type="Proteomes" id="UP001204142">
    <property type="component" value="Unassembled WGS sequence"/>
</dbReference>
<dbReference type="InterPro" id="IPR000212">
    <property type="entry name" value="DNA_helicase_UvrD/REP"/>
</dbReference>
<gene>
    <name evidence="13" type="ORF">NQT62_00645</name>
</gene>
<comment type="catalytic activity">
    <reaction evidence="9">
        <text>ATP + H2O = ADP + phosphate + H(+)</text>
        <dbReference type="Rhea" id="RHEA:13065"/>
        <dbReference type="ChEBI" id="CHEBI:15377"/>
        <dbReference type="ChEBI" id="CHEBI:15378"/>
        <dbReference type="ChEBI" id="CHEBI:30616"/>
        <dbReference type="ChEBI" id="CHEBI:43474"/>
        <dbReference type="ChEBI" id="CHEBI:456216"/>
        <dbReference type="EC" id="5.6.2.4"/>
    </reaction>
</comment>
<dbReference type="InterPro" id="IPR027417">
    <property type="entry name" value="P-loop_NTPase"/>
</dbReference>
<dbReference type="Gene3D" id="1.10.486.10">
    <property type="entry name" value="PCRA, domain 4"/>
    <property type="match status" value="1"/>
</dbReference>
<comment type="catalytic activity">
    <reaction evidence="6">
        <text>Couples ATP hydrolysis with the unwinding of duplex DNA by translocating in the 3'-5' direction.</text>
        <dbReference type="EC" id="5.6.2.4"/>
    </reaction>
</comment>
<comment type="caution">
    <text evidence="13">The sequence shown here is derived from an EMBL/GenBank/DDBJ whole genome shotgun (WGS) entry which is preliminary data.</text>
</comment>
<keyword evidence="5" id="KW-0413">Isomerase</keyword>
<feature type="domain" description="UvrD-like helicase C-terminal" evidence="12">
    <location>
        <begin position="487"/>
        <end position="776"/>
    </location>
</feature>
<dbReference type="PANTHER" id="PTHR11070:SF2">
    <property type="entry name" value="ATP-DEPENDENT DNA HELICASE SRS2"/>
    <property type="match status" value="1"/>
</dbReference>
<evidence type="ECO:0000256" key="2">
    <source>
        <dbReference type="ARBA" id="ARBA00022801"/>
    </source>
</evidence>
<evidence type="ECO:0000256" key="7">
    <source>
        <dbReference type="ARBA" id="ARBA00034808"/>
    </source>
</evidence>
<dbReference type="InterPro" id="IPR014017">
    <property type="entry name" value="DNA_helicase_UvrD-like_C"/>
</dbReference>
<evidence type="ECO:0000256" key="8">
    <source>
        <dbReference type="ARBA" id="ARBA00034923"/>
    </source>
</evidence>
<evidence type="ECO:0000256" key="10">
    <source>
        <dbReference type="PROSITE-ProRule" id="PRU00560"/>
    </source>
</evidence>
<dbReference type="Pfam" id="PF13361">
    <property type="entry name" value="UvrD_C"/>
    <property type="match status" value="2"/>
</dbReference>
<sequence>MNQPTLAAADWTAIACDPQRSVVVEACAGSGKTWLLTARLFRLLLAGAKPDEILAITFTRKAAEEMRQRLFGLLQECALADDERLAVLLSERGAVASAGNLLKARDLAGLVLTNSRGVTMNTFHGWFTSLCQLAPLSSGFSRQSEPTEQTAFWMDQAIDSLTRKAVLACEAGKAVLDALNVLAVHLNRDGQRQVLVQAMSNRVACEMVFGNAQARISERDWEALFDLNSREHWPSQCLLDAAFARDCADLARLLGMGTEANQRKATELQGLVEQIQHLPGDVDGRQALFAEVQGFFLTQKQEPNKTLIKTNKALTTAPGFDQAQFVSLVETLQGQCMEALARERDQIDLQCTQALAVLVKPLFDEYSQLKSAQGLCDFDDLEATALQLTMDPQQSAYMLQKLDTRVKHLLVDEFQDTNPVQWNVLRHWLGEYGAGERPTVFLVGDPKQSIYRFRRAEARLFEQATAWLQTHFDAVCLYSDDTRRCSATMVELVNAVYAGDGKRGRTPFRPHRSLSTDTPKPAQVWPALSVYPLVEKEAERSEGELCACTLQAWLQQGRIAGLHQVLVLVQAHGSAAGLIAALREANLPYTVKDQGERYGSLVWADTVALLRVLNNPDDNMALLQLLRSPLLGAQSDQLQRLMEQAAGQGHTTVWQTLANLKTVGQQPFENWVTQIEQWLAWSRSLPLFETLGLIVDDTDAARRYLAVAQPRERALFAGHWDWLKAWALGVNKGRFPSLTDALAEAERLQVYGGSDGDGGEPQPGVLRIMTVHAAKGLEADHVWLLDANRNVGGMGSAAGLLMDWPLGERMCRSVTVMANTRKPSRGRAEAFAQDEAAYRDEEDHLLYVALTRARFSVHVSGRAGSKSAAGAWYERLLAQVQGELAAWPDGQRQPLVPPALDVRQAVQTDLFSPAEPVVWSRTACPAVPLLRQPVGEAIVRIDSPELRMGTAWHKAMEQVDTARGVRFEDWWQARWLDCEAEFLRLGDDELAAVRAACETVLNCDVLRPFLADAVQAWNELEWTLPNGRFLRADRVVLSLEGPVVLDYKWAVNAHNLADYTAQVLEYVGLVDQTLNVGQTAGRTRAALIDRVGQIHWLTSV</sequence>
<dbReference type="PANTHER" id="PTHR11070">
    <property type="entry name" value="UVRD / RECB / PCRA DNA HELICASE FAMILY MEMBER"/>
    <property type="match status" value="1"/>
</dbReference>
<dbReference type="EMBL" id="JANIGO010000001">
    <property type="protein sequence ID" value="MCQ8894945.1"/>
    <property type="molecule type" value="Genomic_DNA"/>
</dbReference>
<proteinExistence type="predicted"/>
<dbReference type="PROSITE" id="PS51198">
    <property type="entry name" value="UVRD_HELICASE_ATP_BIND"/>
    <property type="match status" value="1"/>
</dbReference>
<organism evidence="13 14">
    <name type="scientific">Limnobacter humi</name>
    <dbReference type="NCBI Taxonomy" id="1778671"/>
    <lineage>
        <taxon>Bacteria</taxon>
        <taxon>Pseudomonadati</taxon>
        <taxon>Pseudomonadota</taxon>
        <taxon>Betaproteobacteria</taxon>
        <taxon>Burkholderiales</taxon>
        <taxon>Burkholderiaceae</taxon>
        <taxon>Limnobacter</taxon>
    </lineage>
</organism>
<dbReference type="Pfam" id="PF00580">
    <property type="entry name" value="UvrD-helicase"/>
    <property type="match status" value="1"/>
</dbReference>
<feature type="domain" description="UvrD-like helicase ATP-binding" evidence="11">
    <location>
        <begin position="5"/>
        <end position="486"/>
    </location>
</feature>
<dbReference type="EC" id="5.6.2.4" evidence="7"/>
<name>A0ABT1WBQ9_9BURK</name>
<evidence type="ECO:0000259" key="11">
    <source>
        <dbReference type="PROSITE" id="PS51198"/>
    </source>
</evidence>
<dbReference type="Gene3D" id="3.40.50.300">
    <property type="entry name" value="P-loop containing nucleotide triphosphate hydrolases"/>
    <property type="match status" value="3"/>
</dbReference>
<evidence type="ECO:0000256" key="5">
    <source>
        <dbReference type="ARBA" id="ARBA00023235"/>
    </source>
</evidence>
<evidence type="ECO:0000256" key="3">
    <source>
        <dbReference type="ARBA" id="ARBA00022806"/>
    </source>
</evidence>
<keyword evidence="14" id="KW-1185">Reference proteome</keyword>
<keyword evidence="1 10" id="KW-0547">Nucleotide-binding</keyword>
<keyword evidence="3 10" id="KW-0347">Helicase</keyword>
<dbReference type="InterPro" id="IPR014016">
    <property type="entry name" value="UvrD-like_ATP-bd"/>
</dbReference>
<accession>A0ABT1WBQ9</accession>